<dbReference type="PANTHER" id="PTHR42866">
    <property type="entry name" value="3-DEOXY-MANNO-OCTULOSONATE CYTIDYLYLTRANSFERASE"/>
    <property type="match status" value="1"/>
</dbReference>
<dbReference type="AlphaFoldDB" id="A0AA37KC62"/>
<sequence>MKTAFIVQARMGSTRLPQKVLRPFYEGKCILELLISKLNQIANTKIIIATSLNAENNIIEQFCKEHSVICFRGEENDVLKRFVDAANAYGIDHIIRVCSDNPFLELNSIKKLVEVINKTDAEYIGFHVNNSPAIKTHFGFWTEYVSLGALKRVQCLTDNPIYHEHVTNYIYSNPTIFNVQWIDGPICLRGRSNIRLTIDTNEDFTNAQHIYAELCKQNPYPTIDEVVSYLNEHPDIYNLMVQQINKNSK</sequence>
<gene>
    <name evidence="1" type="ORF">CE91St3_14400</name>
</gene>
<dbReference type="CDD" id="cd02518">
    <property type="entry name" value="GT2_SpsF"/>
    <property type="match status" value="1"/>
</dbReference>
<organism evidence="1 2">
    <name type="scientific">Parabacteroides merdae</name>
    <dbReference type="NCBI Taxonomy" id="46503"/>
    <lineage>
        <taxon>Bacteria</taxon>
        <taxon>Pseudomonadati</taxon>
        <taxon>Bacteroidota</taxon>
        <taxon>Bacteroidia</taxon>
        <taxon>Bacteroidales</taxon>
        <taxon>Tannerellaceae</taxon>
        <taxon>Parabacteroides</taxon>
    </lineage>
</organism>
<dbReference type="InterPro" id="IPR003329">
    <property type="entry name" value="Cytidylyl_trans"/>
</dbReference>
<reference evidence="1" key="1">
    <citation type="submission" date="2022-01" db="EMBL/GenBank/DDBJ databases">
        <title>Novel bile acid biosynthetic pathways are enriched in the microbiome of centenarians.</title>
        <authorList>
            <person name="Sato Y."/>
            <person name="Atarashi K."/>
            <person name="Plichta R.D."/>
            <person name="Arai Y."/>
            <person name="Sasajima S."/>
            <person name="Kearney M.S."/>
            <person name="Suda W."/>
            <person name="Takeshita K."/>
            <person name="Sasaki T."/>
            <person name="Okamoto S."/>
            <person name="Skelly N.A."/>
            <person name="Okamura Y."/>
            <person name="Vlamakis H."/>
            <person name="Li Y."/>
            <person name="Tanoue T."/>
            <person name="Takei H."/>
            <person name="Nittono H."/>
            <person name="Narushima S."/>
            <person name="Irie J."/>
            <person name="Itoh H."/>
            <person name="Moriya K."/>
            <person name="Sugiura Y."/>
            <person name="Suematsu M."/>
            <person name="Moritoki N."/>
            <person name="Shibata S."/>
            <person name="Littman R.D."/>
            <person name="Fischbach A.M."/>
            <person name="Uwamino Y."/>
            <person name="Inoue T."/>
            <person name="Honda A."/>
            <person name="Hattori M."/>
            <person name="Murai T."/>
            <person name="Xavier J.R."/>
            <person name="Hirose N."/>
            <person name="Honda K."/>
        </authorList>
    </citation>
    <scope>NUCLEOTIDE SEQUENCE</scope>
    <source>
        <strain evidence="1">CE91-St3</strain>
    </source>
</reference>
<dbReference type="PANTHER" id="PTHR42866:SF1">
    <property type="entry name" value="SPORE COAT POLYSACCHARIDE BIOSYNTHESIS PROTEIN SPSF"/>
    <property type="match status" value="1"/>
</dbReference>
<dbReference type="EMBL" id="BQNZ01000001">
    <property type="protein sequence ID" value="GKH71577.1"/>
    <property type="molecule type" value="Genomic_DNA"/>
</dbReference>
<dbReference type="SUPFAM" id="SSF53448">
    <property type="entry name" value="Nucleotide-diphospho-sugar transferases"/>
    <property type="match status" value="1"/>
</dbReference>
<accession>A0AA37KC62</accession>
<evidence type="ECO:0000313" key="2">
    <source>
        <dbReference type="Proteomes" id="UP001055114"/>
    </source>
</evidence>
<dbReference type="GO" id="GO:0005829">
    <property type="term" value="C:cytosol"/>
    <property type="evidence" value="ECO:0007669"/>
    <property type="project" value="TreeGrafter"/>
</dbReference>
<protein>
    <submittedName>
        <fullName evidence="1">Glycosyl transferase family 2</fullName>
    </submittedName>
</protein>
<name>A0AA37KC62_9BACT</name>
<dbReference type="Proteomes" id="UP001055114">
    <property type="component" value="Unassembled WGS sequence"/>
</dbReference>
<dbReference type="RefSeq" id="WP_155160308.1">
    <property type="nucleotide sequence ID" value="NZ_BQNZ01000001.1"/>
</dbReference>
<evidence type="ECO:0000313" key="1">
    <source>
        <dbReference type="EMBL" id="GKH71577.1"/>
    </source>
</evidence>
<keyword evidence="1" id="KW-0808">Transferase</keyword>
<proteinExistence type="predicted"/>
<dbReference type="Pfam" id="PF02348">
    <property type="entry name" value="CTP_transf_3"/>
    <property type="match status" value="1"/>
</dbReference>
<dbReference type="GO" id="GO:0016740">
    <property type="term" value="F:transferase activity"/>
    <property type="evidence" value="ECO:0007669"/>
    <property type="project" value="UniProtKB-KW"/>
</dbReference>
<dbReference type="InterPro" id="IPR029044">
    <property type="entry name" value="Nucleotide-diphossugar_trans"/>
</dbReference>
<dbReference type="Gene3D" id="3.90.550.10">
    <property type="entry name" value="Spore Coat Polysaccharide Biosynthesis Protein SpsA, Chain A"/>
    <property type="match status" value="1"/>
</dbReference>
<comment type="caution">
    <text evidence="1">The sequence shown here is derived from an EMBL/GenBank/DDBJ whole genome shotgun (WGS) entry which is preliminary data.</text>
</comment>